<sequence>TDLSLMDILFDKDEHIKLEPKSDEIKVEDKHTIDNYWENTGVDFLDSILFNQNLDFLPADEFLSQQGLNISESVCSDSGVSCDQQLSPLSYEDGMDEMDTSPPAEIKIDSLSLINTDTPIDAIDLITTNDISQDVITPKKPIVRVKPSVQPIRSSRGLKVVNIAKLQENPRSVLIPVNVKGRQGGLKTIKIIKPSGRSFTKKIKSEPVYEEVEIKSSSEDTGDEADQNKNIYPRLHLTDEEKKLMIKEGIALPTHYPLTKQEERDLKRIRRKIRNKISAQDSRKRKKEYVDGLEDRVKQCSAENANLIKRVRALQCENQNLSAQLRRLQAVIAKSGTAPNHQQHQTGSGQQQSQQVGQQTQPATCLMVLVLSLALIMAPNMRGSNNSTRNDAVQQQQNDLSLNEQSAKPEAPIVAGRSRTLLDVGKSPVDGFLEPPLDGAVLRSTSTNQSDHDHDYIAAGPRARKRMRAMTPFPPPQPVPPPRLQPTPVRSPPLLREWEEFNRTNPGSPSNVVEIELETSDQDY</sequence>
<feature type="compositionally biased region" description="Low complexity" evidence="15">
    <location>
        <begin position="341"/>
        <end position="357"/>
    </location>
</feature>
<keyword evidence="9" id="KW-0472">Membrane</keyword>
<keyword evidence="8" id="KW-0238">DNA-binding</keyword>
<dbReference type="PANTHER" id="PTHR45996:SF3">
    <property type="entry name" value="CREB-H TRANSCRIPTION FACTOR HOMOLOG LET-607"/>
    <property type="match status" value="1"/>
</dbReference>
<evidence type="ECO:0000256" key="15">
    <source>
        <dbReference type="SAM" id="MobiDB-lite"/>
    </source>
</evidence>
<evidence type="ECO:0000256" key="11">
    <source>
        <dbReference type="ARBA" id="ARBA00023163"/>
    </source>
</evidence>
<evidence type="ECO:0000256" key="4">
    <source>
        <dbReference type="ARBA" id="ARBA00022824"/>
    </source>
</evidence>
<dbReference type="InterPro" id="IPR004827">
    <property type="entry name" value="bZIP"/>
</dbReference>
<keyword evidence="6" id="KW-1133">Transmembrane helix</keyword>
<feature type="region of interest" description="Disordered" evidence="15">
    <location>
        <begin position="335"/>
        <end position="357"/>
    </location>
</feature>
<reference evidence="17" key="1">
    <citation type="journal article" date="2015" name="J. Med. Entomol.">
        <title>A Deep Insight Into the Sialotranscriptome of the Chagas Disease Vector, Panstrongylus megistus (Hemiptera: Heteroptera).</title>
        <authorList>
            <person name="Ribeiro J.M."/>
            <person name="Schwarz A."/>
            <person name="Francischetti I.M."/>
        </authorList>
    </citation>
    <scope>NUCLEOTIDE SEQUENCE</scope>
    <source>
        <tissue evidence="17">Salivary glands</tissue>
    </source>
</reference>
<dbReference type="InterPro" id="IPR051381">
    <property type="entry name" value="CREB_ATF_subfamily"/>
</dbReference>
<organism evidence="17">
    <name type="scientific">Panstrongylus megistus</name>
    <dbReference type="NCBI Taxonomy" id="65343"/>
    <lineage>
        <taxon>Eukaryota</taxon>
        <taxon>Metazoa</taxon>
        <taxon>Ecdysozoa</taxon>
        <taxon>Arthropoda</taxon>
        <taxon>Hexapoda</taxon>
        <taxon>Insecta</taxon>
        <taxon>Pterygota</taxon>
        <taxon>Neoptera</taxon>
        <taxon>Paraneoptera</taxon>
        <taxon>Hemiptera</taxon>
        <taxon>Heteroptera</taxon>
        <taxon>Panheteroptera</taxon>
        <taxon>Cimicomorpha</taxon>
        <taxon>Reduviidae</taxon>
        <taxon>Triatominae</taxon>
        <taxon>Panstrongylus</taxon>
    </lineage>
</organism>
<evidence type="ECO:0000256" key="7">
    <source>
        <dbReference type="ARBA" id="ARBA00023015"/>
    </source>
</evidence>
<dbReference type="SUPFAM" id="SSF57959">
    <property type="entry name" value="Leucine zipper domain"/>
    <property type="match status" value="1"/>
</dbReference>
<feature type="compositionally biased region" description="Pro residues" evidence="15">
    <location>
        <begin position="472"/>
        <end position="491"/>
    </location>
</feature>
<keyword evidence="5" id="KW-0735">Signal-anchor</keyword>
<evidence type="ECO:0000256" key="2">
    <source>
        <dbReference type="ARBA" id="ARBA00009050"/>
    </source>
</evidence>
<dbReference type="FunFam" id="1.20.5.170:FF:000042">
    <property type="entry name" value="Cyclic AMP-responsive element-binding protein 3-like protein 3"/>
    <property type="match status" value="1"/>
</dbReference>
<dbReference type="GO" id="GO:0000978">
    <property type="term" value="F:RNA polymerase II cis-regulatory region sequence-specific DNA binding"/>
    <property type="evidence" value="ECO:0007669"/>
    <property type="project" value="TreeGrafter"/>
</dbReference>
<dbReference type="AlphaFoldDB" id="A0A069DVL4"/>
<keyword evidence="11" id="KW-0804">Transcription</keyword>
<feature type="compositionally biased region" description="Polar residues" evidence="15">
    <location>
        <begin position="382"/>
        <end position="406"/>
    </location>
</feature>
<dbReference type="EMBL" id="GBGD01001142">
    <property type="protein sequence ID" value="JAC87747.1"/>
    <property type="molecule type" value="mRNA"/>
</dbReference>
<keyword evidence="13" id="KW-0539">Nucleus</keyword>
<dbReference type="GO" id="GO:0000981">
    <property type="term" value="F:DNA-binding transcription factor activity, RNA polymerase II-specific"/>
    <property type="evidence" value="ECO:0007669"/>
    <property type="project" value="TreeGrafter"/>
</dbReference>
<evidence type="ECO:0000259" key="16">
    <source>
        <dbReference type="PROSITE" id="PS50217"/>
    </source>
</evidence>
<keyword evidence="4" id="KW-0256">Endoplasmic reticulum</keyword>
<dbReference type="Gene3D" id="1.20.5.170">
    <property type="match status" value="1"/>
</dbReference>
<evidence type="ECO:0000256" key="6">
    <source>
        <dbReference type="ARBA" id="ARBA00022989"/>
    </source>
</evidence>
<protein>
    <submittedName>
        <fullName evidence="17">Putative creb/atf family transcription factor</fullName>
    </submittedName>
</protein>
<evidence type="ECO:0000256" key="1">
    <source>
        <dbReference type="ARBA" id="ARBA00004648"/>
    </source>
</evidence>
<feature type="region of interest" description="Disordered" evidence="15">
    <location>
        <begin position="469"/>
        <end position="524"/>
    </location>
</feature>
<feature type="non-terminal residue" evidence="17">
    <location>
        <position position="1"/>
    </location>
</feature>
<feature type="region of interest" description="Disordered" evidence="15">
    <location>
        <begin position="382"/>
        <end position="414"/>
    </location>
</feature>
<evidence type="ECO:0000256" key="13">
    <source>
        <dbReference type="ARBA" id="ARBA00023242"/>
    </source>
</evidence>
<dbReference type="Pfam" id="PF00170">
    <property type="entry name" value="bZIP_1"/>
    <property type="match status" value="1"/>
</dbReference>
<keyword evidence="10" id="KW-0010">Activator</keyword>
<comment type="similarity">
    <text evidence="2">Belongs to the bZIP family. ATF subfamily.</text>
</comment>
<dbReference type="CDD" id="cd14689">
    <property type="entry name" value="bZIP_CREB3"/>
    <property type="match status" value="1"/>
</dbReference>
<dbReference type="PROSITE" id="PS50217">
    <property type="entry name" value="BZIP"/>
    <property type="match status" value="1"/>
</dbReference>
<comment type="subcellular location">
    <subcellularLocation>
        <location evidence="1">Endoplasmic reticulum membrane</location>
        <topology evidence="1">Single-pass type II membrane protein</topology>
    </subcellularLocation>
</comment>
<evidence type="ECO:0000256" key="14">
    <source>
        <dbReference type="SAM" id="Coils"/>
    </source>
</evidence>
<evidence type="ECO:0000256" key="10">
    <source>
        <dbReference type="ARBA" id="ARBA00023159"/>
    </source>
</evidence>
<dbReference type="SMART" id="SM00338">
    <property type="entry name" value="BRLZ"/>
    <property type="match status" value="1"/>
</dbReference>
<keyword evidence="7" id="KW-0805">Transcription regulation</keyword>
<dbReference type="GO" id="GO:0005634">
    <property type="term" value="C:nucleus"/>
    <property type="evidence" value="ECO:0007669"/>
    <property type="project" value="UniProtKB-ARBA"/>
</dbReference>
<feature type="coiled-coil region" evidence="14">
    <location>
        <begin position="290"/>
        <end position="331"/>
    </location>
</feature>
<feature type="domain" description="BZIP" evidence="16">
    <location>
        <begin position="265"/>
        <end position="328"/>
    </location>
</feature>
<evidence type="ECO:0000256" key="12">
    <source>
        <dbReference type="ARBA" id="ARBA00023180"/>
    </source>
</evidence>
<keyword evidence="14" id="KW-0175">Coiled coil</keyword>
<evidence type="ECO:0000313" key="17">
    <source>
        <dbReference type="EMBL" id="JAC87747.1"/>
    </source>
</evidence>
<feature type="compositionally biased region" description="Acidic residues" evidence="15">
    <location>
        <begin position="515"/>
        <end position="524"/>
    </location>
</feature>
<name>A0A069DVL4_9HEMI</name>
<proteinExistence type="evidence at transcript level"/>
<evidence type="ECO:0000256" key="5">
    <source>
        <dbReference type="ARBA" id="ARBA00022968"/>
    </source>
</evidence>
<keyword evidence="12" id="KW-0325">Glycoprotein</keyword>
<accession>A0A069DVL4</accession>
<dbReference type="PANTHER" id="PTHR45996">
    <property type="entry name" value="AGAP001464-PB"/>
    <property type="match status" value="1"/>
</dbReference>
<keyword evidence="3" id="KW-0812">Transmembrane</keyword>
<evidence type="ECO:0000256" key="8">
    <source>
        <dbReference type="ARBA" id="ARBA00023125"/>
    </source>
</evidence>
<evidence type="ECO:0000256" key="9">
    <source>
        <dbReference type="ARBA" id="ARBA00023136"/>
    </source>
</evidence>
<dbReference type="GO" id="GO:0005789">
    <property type="term" value="C:endoplasmic reticulum membrane"/>
    <property type="evidence" value="ECO:0007669"/>
    <property type="project" value="UniProtKB-SubCell"/>
</dbReference>
<evidence type="ECO:0000256" key="3">
    <source>
        <dbReference type="ARBA" id="ARBA00022692"/>
    </source>
</evidence>
<dbReference type="InterPro" id="IPR046347">
    <property type="entry name" value="bZIP_sf"/>
</dbReference>